<sequence>MSAGREVAEALPLIALGRALQDLRGVEAWLVSPPATGAPYLVVRNTAPWAYGQQRVSVFDDLFVWPGGCVSRAPLKRAAAAIAASLDVAHEPGHRGVRAGCAIGCLGLDECVLGPLYRAGLRTVGELVKVARKRGLLGIRKIGAIRAVQIYGALHRAGFKVPPP</sequence>
<dbReference type="Gene3D" id="1.10.150.20">
    <property type="entry name" value="5' to 3' exonuclease, C-terminal subdomain"/>
    <property type="match status" value="1"/>
</dbReference>
<accession>A0A7K0BUD1</accession>
<keyword evidence="2" id="KW-1185">Reference proteome</keyword>
<evidence type="ECO:0000313" key="1">
    <source>
        <dbReference type="EMBL" id="MQY04805.1"/>
    </source>
</evidence>
<dbReference type="EMBL" id="WEGH01000002">
    <property type="protein sequence ID" value="MQY04805.1"/>
    <property type="molecule type" value="Genomic_DNA"/>
</dbReference>
<organism evidence="1 2">
    <name type="scientific">Actinomadura macrotermitis</name>
    <dbReference type="NCBI Taxonomy" id="2585200"/>
    <lineage>
        <taxon>Bacteria</taxon>
        <taxon>Bacillati</taxon>
        <taxon>Actinomycetota</taxon>
        <taxon>Actinomycetes</taxon>
        <taxon>Streptosporangiales</taxon>
        <taxon>Thermomonosporaceae</taxon>
        <taxon>Actinomadura</taxon>
    </lineage>
</organism>
<dbReference type="AlphaFoldDB" id="A0A7K0BUD1"/>
<protein>
    <submittedName>
        <fullName evidence="1">Uncharacterized protein</fullName>
    </submittedName>
</protein>
<proteinExistence type="predicted"/>
<reference evidence="1 2" key="1">
    <citation type="submission" date="2019-10" db="EMBL/GenBank/DDBJ databases">
        <title>Actinomadura rubteroloni sp. nov. and Actinomadura macrotermitis sp. nov., isolated from the gut of fungus growing-termite Macrotermes natalensis.</title>
        <authorList>
            <person name="Benndorf R."/>
            <person name="Martin K."/>
            <person name="Kuefner M."/>
            <person name="De Beer W."/>
            <person name="Kaster A.-K."/>
            <person name="Vollmers J."/>
            <person name="Poulsen M."/>
            <person name="Beemelmanns C."/>
        </authorList>
    </citation>
    <scope>NUCLEOTIDE SEQUENCE [LARGE SCALE GENOMIC DNA]</scope>
    <source>
        <strain evidence="1 2">RB68</strain>
    </source>
</reference>
<comment type="caution">
    <text evidence="1">The sequence shown here is derived from an EMBL/GenBank/DDBJ whole genome shotgun (WGS) entry which is preliminary data.</text>
</comment>
<dbReference type="Proteomes" id="UP000487268">
    <property type="component" value="Unassembled WGS sequence"/>
</dbReference>
<name>A0A7K0BUD1_9ACTN</name>
<gene>
    <name evidence="1" type="ORF">ACRB68_28670</name>
</gene>
<dbReference type="RefSeq" id="WP_153532969.1">
    <property type="nucleotide sequence ID" value="NZ_WEGH01000002.1"/>
</dbReference>
<evidence type="ECO:0000313" key="2">
    <source>
        <dbReference type="Proteomes" id="UP000487268"/>
    </source>
</evidence>